<evidence type="ECO:0000313" key="1">
    <source>
        <dbReference type="EMBL" id="GEQ78133.1"/>
    </source>
</evidence>
<proteinExistence type="predicted"/>
<sequence length="493" mass="54792">MNGSYFEVNVLAIAPGTRDSEAGMKRQIALSDLLTEFDERISSELNVDPLGLQVIWSAYGQKIFRNRISSISNDVRNYTLNLFNHWVTKALVEDDAVQLGKGLLHDKAYAGRGKDSAAFKQACMIYLENVFAFAMVEVQADASVQTGGVLGISKARRRWEETNGNPQLVFSPGARAHVLMRQNSLGVSGRYKTPLVEMGFFDGSYDYALPSSRPQWQKAQAQLFAQGKPLARLQALMHAHLAEVLADVRREPELNFAELPQALKHAFVAAFRSPSSVGAYARDFWLGVTELDQGAPGALYEALKQEWLPDGQVREQPTQQVFALAAGRASLAAGDRDKLERVRVLEPFLAELDLLLGVMLSAKSQSLAEVLAGWKSLDRDGDTLPRLAEPIEVNAAMREQVSGTAAERLTELLALARSNSVQQQVESLLKYHERVMDARGQSPWLRLLNGSQLKIDVRIRPLPAKEDRPVDAWVHQYYVPQFRHLLSGMRGLV</sequence>
<reference evidence="1 2" key="1">
    <citation type="journal article" date="2019" name="Microbiol. Resour. Announc.">
        <title>Draft Genome Sequence of Comamonas testosteroni TA441, a Bacterium That Has a Cryptic Phenol Degradation Gene Cluster.</title>
        <authorList>
            <person name="Arai H."/>
            <person name="Ishii M."/>
        </authorList>
    </citation>
    <scope>NUCLEOTIDE SEQUENCE [LARGE SCALE GENOMIC DNA]</scope>
    <source>
        <strain evidence="1 2">TA441</strain>
    </source>
</reference>
<evidence type="ECO:0000313" key="2">
    <source>
        <dbReference type="Proteomes" id="UP000323105"/>
    </source>
</evidence>
<comment type="caution">
    <text evidence="1">The sequence shown here is derived from an EMBL/GenBank/DDBJ whole genome shotgun (WGS) entry which is preliminary data.</text>
</comment>
<name>A0A5A7MK93_COMTE</name>
<dbReference type="Proteomes" id="UP000323105">
    <property type="component" value="Unassembled WGS sequence"/>
</dbReference>
<organism evidence="1 2">
    <name type="scientific">Comamonas testosteroni</name>
    <name type="common">Pseudomonas testosteroni</name>
    <dbReference type="NCBI Taxonomy" id="285"/>
    <lineage>
        <taxon>Bacteria</taxon>
        <taxon>Pseudomonadati</taxon>
        <taxon>Pseudomonadota</taxon>
        <taxon>Betaproteobacteria</taxon>
        <taxon>Burkholderiales</taxon>
        <taxon>Comamonadaceae</taxon>
        <taxon>Comamonas</taxon>
    </lineage>
</organism>
<protein>
    <submittedName>
        <fullName evidence="1">Uncharacterized protein</fullName>
    </submittedName>
</protein>
<dbReference type="AlphaFoldDB" id="A0A5A7MK93"/>
<dbReference type="EMBL" id="BKBW01000025">
    <property type="protein sequence ID" value="GEQ78133.1"/>
    <property type="molecule type" value="Genomic_DNA"/>
</dbReference>
<accession>A0A5A7MK93</accession>
<dbReference type="RefSeq" id="WP_149357352.1">
    <property type="nucleotide sequence ID" value="NZ_BKBW01000025.1"/>
</dbReference>
<gene>
    <name evidence="1" type="ORF">CTTA_5138</name>
</gene>